<evidence type="ECO:0000313" key="2">
    <source>
        <dbReference type="Proteomes" id="UP000828251"/>
    </source>
</evidence>
<accession>A0A9D3WEP7</accession>
<dbReference type="Proteomes" id="UP000828251">
    <property type="component" value="Unassembled WGS sequence"/>
</dbReference>
<name>A0A9D3WEP7_9ROSI</name>
<proteinExistence type="predicted"/>
<keyword evidence="2" id="KW-1185">Reference proteome</keyword>
<reference evidence="1 2" key="1">
    <citation type="journal article" date="2021" name="Plant Biotechnol. J.">
        <title>Multi-omics assisted identification of the key and species-specific regulatory components of drought-tolerant mechanisms in Gossypium stocksii.</title>
        <authorList>
            <person name="Yu D."/>
            <person name="Ke L."/>
            <person name="Zhang D."/>
            <person name="Wu Y."/>
            <person name="Sun Y."/>
            <person name="Mei J."/>
            <person name="Sun J."/>
            <person name="Sun Y."/>
        </authorList>
    </citation>
    <scope>NUCLEOTIDE SEQUENCE [LARGE SCALE GENOMIC DNA]</scope>
    <source>
        <strain evidence="2">cv. E1</strain>
        <tissue evidence="1">Leaf</tissue>
    </source>
</reference>
<protein>
    <submittedName>
        <fullName evidence="1">Uncharacterized protein</fullName>
    </submittedName>
</protein>
<dbReference type="EMBL" id="JAIQCV010000002">
    <property type="protein sequence ID" value="KAH1122724.1"/>
    <property type="molecule type" value="Genomic_DNA"/>
</dbReference>
<gene>
    <name evidence="1" type="ORF">J1N35_005884</name>
</gene>
<sequence length="191" mass="21818">MNFGPARDKNCSLRVQHLYQLKSHNWENSSGFYYFSREKISVASLCRESGKKNVNLLIDPTNLETVADVSIHRCSEKNLSEIDRISHEINEAMDIDSLIRKTRKRRMMTIGATNVVCTSEEERNSGCLEQCRKIRMDPASLTTTVIDVLVVGGPFDARRVDFDALCDIDMGELRFDLYFLLGAVWDEFVAK</sequence>
<comment type="caution">
    <text evidence="1">The sequence shown here is derived from an EMBL/GenBank/DDBJ whole genome shotgun (WGS) entry which is preliminary data.</text>
</comment>
<dbReference type="AlphaFoldDB" id="A0A9D3WEP7"/>
<organism evidence="1 2">
    <name type="scientific">Gossypium stocksii</name>
    <dbReference type="NCBI Taxonomy" id="47602"/>
    <lineage>
        <taxon>Eukaryota</taxon>
        <taxon>Viridiplantae</taxon>
        <taxon>Streptophyta</taxon>
        <taxon>Embryophyta</taxon>
        <taxon>Tracheophyta</taxon>
        <taxon>Spermatophyta</taxon>
        <taxon>Magnoliopsida</taxon>
        <taxon>eudicotyledons</taxon>
        <taxon>Gunneridae</taxon>
        <taxon>Pentapetalae</taxon>
        <taxon>rosids</taxon>
        <taxon>malvids</taxon>
        <taxon>Malvales</taxon>
        <taxon>Malvaceae</taxon>
        <taxon>Malvoideae</taxon>
        <taxon>Gossypium</taxon>
    </lineage>
</organism>
<evidence type="ECO:0000313" key="1">
    <source>
        <dbReference type="EMBL" id="KAH1122724.1"/>
    </source>
</evidence>